<dbReference type="EMBL" id="JH992983">
    <property type="protein sequence ID" value="EKX49030.1"/>
    <property type="molecule type" value="Genomic_DNA"/>
</dbReference>
<reference evidence="3 5" key="1">
    <citation type="journal article" date="2012" name="Nature">
        <title>Algal genomes reveal evolutionary mosaicism and the fate of nucleomorphs.</title>
        <authorList>
            <consortium name="DOE Joint Genome Institute"/>
            <person name="Curtis B.A."/>
            <person name="Tanifuji G."/>
            <person name="Burki F."/>
            <person name="Gruber A."/>
            <person name="Irimia M."/>
            <person name="Maruyama S."/>
            <person name="Arias M.C."/>
            <person name="Ball S.G."/>
            <person name="Gile G.H."/>
            <person name="Hirakawa Y."/>
            <person name="Hopkins J.F."/>
            <person name="Kuo A."/>
            <person name="Rensing S.A."/>
            <person name="Schmutz J."/>
            <person name="Symeonidi A."/>
            <person name="Elias M."/>
            <person name="Eveleigh R.J."/>
            <person name="Herman E.K."/>
            <person name="Klute M.J."/>
            <person name="Nakayama T."/>
            <person name="Obornik M."/>
            <person name="Reyes-Prieto A."/>
            <person name="Armbrust E.V."/>
            <person name="Aves S.J."/>
            <person name="Beiko R.G."/>
            <person name="Coutinho P."/>
            <person name="Dacks J.B."/>
            <person name="Durnford D.G."/>
            <person name="Fast N.M."/>
            <person name="Green B.R."/>
            <person name="Grisdale C.J."/>
            <person name="Hempel F."/>
            <person name="Henrissat B."/>
            <person name="Hoppner M.P."/>
            <person name="Ishida K."/>
            <person name="Kim E."/>
            <person name="Koreny L."/>
            <person name="Kroth P.G."/>
            <person name="Liu Y."/>
            <person name="Malik S.B."/>
            <person name="Maier U.G."/>
            <person name="McRose D."/>
            <person name="Mock T."/>
            <person name="Neilson J.A."/>
            <person name="Onodera N.T."/>
            <person name="Poole A.M."/>
            <person name="Pritham E.J."/>
            <person name="Richards T.A."/>
            <person name="Rocap G."/>
            <person name="Roy S.W."/>
            <person name="Sarai C."/>
            <person name="Schaack S."/>
            <person name="Shirato S."/>
            <person name="Slamovits C.H."/>
            <person name="Spencer D.F."/>
            <person name="Suzuki S."/>
            <person name="Worden A.Z."/>
            <person name="Zauner S."/>
            <person name="Barry K."/>
            <person name="Bell C."/>
            <person name="Bharti A.K."/>
            <person name="Crow J.A."/>
            <person name="Grimwood J."/>
            <person name="Kramer R."/>
            <person name="Lindquist E."/>
            <person name="Lucas S."/>
            <person name="Salamov A."/>
            <person name="McFadden G.I."/>
            <person name="Lane C.E."/>
            <person name="Keeling P.J."/>
            <person name="Gray M.W."/>
            <person name="Grigoriev I.V."/>
            <person name="Archibald J.M."/>
        </authorList>
    </citation>
    <scope>NUCLEOTIDE SEQUENCE</scope>
    <source>
        <strain evidence="3 5">CCMP2712</strain>
    </source>
</reference>
<dbReference type="KEGG" id="gtt:GUITHDRAFT_105111"/>
<dbReference type="SUPFAM" id="SSF50156">
    <property type="entry name" value="PDZ domain-like"/>
    <property type="match status" value="1"/>
</dbReference>
<evidence type="ECO:0000313" key="3">
    <source>
        <dbReference type="EMBL" id="EKX49030.1"/>
    </source>
</evidence>
<dbReference type="InterPro" id="IPR011990">
    <property type="entry name" value="TPR-like_helical_dom_sf"/>
</dbReference>
<reference evidence="5" key="2">
    <citation type="submission" date="2012-11" db="EMBL/GenBank/DDBJ databases">
        <authorList>
            <person name="Kuo A."/>
            <person name="Curtis B.A."/>
            <person name="Tanifuji G."/>
            <person name="Burki F."/>
            <person name="Gruber A."/>
            <person name="Irimia M."/>
            <person name="Maruyama S."/>
            <person name="Arias M.C."/>
            <person name="Ball S.G."/>
            <person name="Gile G.H."/>
            <person name="Hirakawa Y."/>
            <person name="Hopkins J.F."/>
            <person name="Rensing S.A."/>
            <person name="Schmutz J."/>
            <person name="Symeonidi A."/>
            <person name="Elias M."/>
            <person name="Eveleigh R.J."/>
            <person name="Herman E.K."/>
            <person name="Klute M.J."/>
            <person name="Nakayama T."/>
            <person name="Obornik M."/>
            <person name="Reyes-Prieto A."/>
            <person name="Armbrust E.V."/>
            <person name="Aves S.J."/>
            <person name="Beiko R.G."/>
            <person name="Coutinho P."/>
            <person name="Dacks J.B."/>
            <person name="Durnford D.G."/>
            <person name="Fast N.M."/>
            <person name="Green B.R."/>
            <person name="Grisdale C."/>
            <person name="Hempe F."/>
            <person name="Henrissat B."/>
            <person name="Hoppner M.P."/>
            <person name="Ishida K.-I."/>
            <person name="Kim E."/>
            <person name="Koreny L."/>
            <person name="Kroth P.G."/>
            <person name="Liu Y."/>
            <person name="Malik S.-B."/>
            <person name="Maier U.G."/>
            <person name="McRose D."/>
            <person name="Mock T."/>
            <person name="Neilson J.A."/>
            <person name="Onodera N.T."/>
            <person name="Poole A.M."/>
            <person name="Pritham E.J."/>
            <person name="Richards T.A."/>
            <person name="Rocap G."/>
            <person name="Roy S.W."/>
            <person name="Sarai C."/>
            <person name="Schaack S."/>
            <person name="Shirato S."/>
            <person name="Slamovits C.H."/>
            <person name="Spencer D.F."/>
            <person name="Suzuki S."/>
            <person name="Worden A.Z."/>
            <person name="Zauner S."/>
            <person name="Barry K."/>
            <person name="Bell C."/>
            <person name="Bharti A.K."/>
            <person name="Crow J.A."/>
            <person name="Grimwood J."/>
            <person name="Kramer R."/>
            <person name="Lindquist E."/>
            <person name="Lucas S."/>
            <person name="Salamov A."/>
            <person name="McFadden G.I."/>
            <person name="Lane C.E."/>
            <person name="Keeling P.J."/>
            <person name="Gray M.W."/>
            <person name="Grigoriev I.V."/>
            <person name="Archibald J.M."/>
        </authorList>
    </citation>
    <scope>NUCLEOTIDE SEQUENCE</scope>
    <source>
        <strain evidence="5">CCMP2712</strain>
    </source>
</reference>
<dbReference type="InterPro" id="IPR001478">
    <property type="entry name" value="PDZ"/>
</dbReference>
<evidence type="ECO:0000313" key="4">
    <source>
        <dbReference type="EnsemblProtists" id="EKX49030"/>
    </source>
</evidence>
<keyword evidence="5" id="KW-1185">Reference proteome</keyword>
<evidence type="ECO:0000256" key="1">
    <source>
        <dbReference type="SAM" id="MobiDB-lite"/>
    </source>
</evidence>
<accession>L1JLM7</accession>
<name>L1JLM7_GUITC</name>
<reference evidence="4" key="3">
    <citation type="submission" date="2015-06" db="UniProtKB">
        <authorList>
            <consortium name="EnsemblProtists"/>
        </authorList>
    </citation>
    <scope>IDENTIFICATION</scope>
</reference>
<dbReference type="RefSeq" id="XP_005836010.1">
    <property type="nucleotide sequence ID" value="XM_005835953.1"/>
</dbReference>
<dbReference type="InterPro" id="IPR036034">
    <property type="entry name" value="PDZ_sf"/>
</dbReference>
<protein>
    <recommendedName>
        <fullName evidence="2">PDZ domain-containing protein</fullName>
    </recommendedName>
</protein>
<dbReference type="HOGENOM" id="CLU_576780_0_0_1"/>
<dbReference type="Gene3D" id="1.25.40.10">
    <property type="entry name" value="Tetratricopeptide repeat domain"/>
    <property type="match status" value="1"/>
</dbReference>
<gene>
    <name evidence="3" type="ORF">GUITHDRAFT_105111</name>
</gene>
<dbReference type="SMART" id="SM00228">
    <property type="entry name" value="PDZ"/>
    <property type="match status" value="1"/>
</dbReference>
<dbReference type="Pfam" id="PF17820">
    <property type="entry name" value="PDZ_6"/>
    <property type="match status" value="1"/>
</dbReference>
<dbReference type="SUPFAM" id="SSF48452">
    <property type="entry name" value="TPR-like"/>
    <property type="match status" value="1"/>
</dbReference>
<dbReference type="Gene3D" id="2.30.42.10">
    <property type="match status" value="1"/>
</dbReference>
<feature type="region of interest" description="Disordered" evidence="1">
    <location>
        <begin position="451"/>
        <end position="474"/>
    </location>
</feature>
<dbReference type="Proteomes" id="UP000011087">
    <property type="component" value="Unassembled WGS sequence"/>
</dbReference>
<evidence type="ECO:0000259" key="2">
    <source>
        <dbReference type="SMART" id="SM00228"/>
    </source>
</evidence>
<dbReference type="AlphaFoldDB" id="L1JLM7"/>
<sequence>MTMRDGVGSDRQGQGSLGEEDLCGIGLGFFPDDSGRFMVTAVSPYTQARQCGVRAGDQIVKIDGEAIDEEDPLKVFRRVFDRKGSEVTLLFRSSSDLERMVTLKRQLNSLTTQSLQDAYSGLPGVLMDCGDWEKAMEYLREDMRVAMANEDMKAAAVFSCQMGMVRRQLGKMEEASQNFQDAMNMARTAGDQRTEVVAFERMIATLIESSGGAGSLDDGDGEIEGERMKMMSASEGQEEVKRKSEGFCRLYSRVGASMMQLQGHLNMKGMSSRLSSAGNRTVLSVMVGDSGGLDLSEASKVREFVDWLKELDEVDFAEIPRRLQSVSSRAMQQLTEEAGVSLVCVGSSNRRSFFIGLRRQEENFHRSVLVARGRLRRRTAMRSGAKGFMRRSEQVEAASEEEEAITNVIETLKGGQGSRILDVSNLSAIKRLRILLIPRIKPTLKRKLADKRVRPRTLGQQTKDKRYVIRRNDR</sequence>
<organism evidence="3">
    <name type="scientific">Guillardia theta (strain CCMP2712)</name>
    <name type="common">Cryptophyte</name>
    <dbReference type="NCBI Taxonomy" id="905079"/>
    <lineage>
        <taxon>Eukaryota</taxon>
        <taxon>Cryptophyceae</taxon>
        <taxon>Pyrenomonadales</taxon>
        <taxon>Geminigeraceae</taxon>
        <taxon>Guillardia</taxon>
    </lineage>
</organism>
<dbReference type="PaxDb" id="55529-EKX49030"/>
<dbReference type="EnsemblProtists" id="EKX49030">
    <property type="protein sequence ID" value="EKX49030"/>
    <property type="gene ID" value="GUITHDRAFT_105111"/>
</dbReference>
<dbReference type="InterPro" id="IPR041489">
    <property type="entry name" value="PDZ_6"/>
</dbReference>
<evidence type="ECO:0000313" key="5">
    <source>
        <dbReference type="Proteomes" id="UP000011087"/>
    </source>
</evidence>
<proteinExistence type="predicted"/>
<feature type="compositionally biased region" description="Basic and acidic residues" evidence="1">
    <location>
        <begin position="462"/>
        <end position="474"/>
    </location>
</feature>
<feature type="domain" description="PDZ" evidence="2">
    <location>
        <begin position="25"/>
        <end position="95"/>
    </location>
</feature>
<dbReference type="GeneID" id="17305727"/>